<dbReference type="InterPro" id="IPR012340">
    <property type="entry name" value="NA-bd_OB-fold"/>
</dbReference>
<dbReference type="AlphaFoldDB" id="A0A1F7GYK8"/>
<feature type="compositionally biased region" description="Acidic residues" evidence="4">
    <location>
        <begin position="172"/>
        <end position="182"/>
    </location>
</feature>
<dbReference type="PANTHER" id="PTHR10302">
    <property type="entry name" value="SINGLE-STRANDED DNA-BINDING PROTEIN"/>
    <property type="match status" value="1"/>
</dbReference>
<name>A0A1F7GYK8_9BACT</name>
<dbReference type="SUPFAM" id="SSF50249">
    <property type="entry name" value="Nucleic acid-binding proteins"/>
    <property type="match status" value="1"/>
</dbReference>
<comment type="caution">
    <text evidence="2">Lacks conserved residue(s) required for the propagation of feature annotation.</text>
</comment>
<evidence type="ECO:0000313" key="6">
    <source>
        <dbReference type="Proteomes" id="UP000177159"/>
    </source>
</evidence>
<evidence type="ECO:0000313" key="5">
    <source>
        <dbReference type="EMBL" id="OGK23834.1"/>
    </source>
</evidence>
<dbReference type="InterPro" id="IPR000424">
    <property type="entry name" value="Primosome_PriB/ssb"/>
</dbReference>
<feature type="compositionally biased region" description="Basic and acidic residues" evidence="4">
    <location>
        <begin position="162"/>
        <end position="171"/>
    </location>
</feature>
<dbReference type="PANTHER" id="PTHR10302:SF27">
    <property type="entry name" value="SINGLE-STRANDED DNA-BINDING PROTEIN"/>
    <property type="match status" value="1"/>
</dbReference>
<dbReference type="GO" id="GO:0009295">
    <property type="term" value="C:nucleoid"/>
    <property type="evidence" value="ECO:0007669"/>
    <property type="project" value="TreeGrafter"/>
</dbReference>
<dbReference type="HAMAP" id="MF_00984">
    <property type="entry name" value="SSB"/>
    <property type="match status" value="1"/>
</dbReference>
<feature type="region of interest" description="Disordered" evidence="4">
    <location>
        <begin position="117"/>
        <end position="182"/>
    </location>
</feature>
<dbReference type="Proteomes" id="UP000177159">
    <property type="component" value="Unassembled WGS sequence"/>
</dbReference>
<evidence type="ECO:0000256" key="4">
    <source>
        <dbReference type="SAM" id="MobiDB-lite"/>
    </source>
</evidence>
<proteinExistence type="inferred from homology"/>
<dbReference type="Gene3D" id="2.40.50.140">
    <property type="entry name" value="Nucleic acid-binding proteins"/>
    <property type="match status" value="1"/>
</dbReference>
<dbReference type="GO" id="GO:0003697">
    <property type="term" value="F:single-stranded DNA binding"/>
    <property type="evidence" value="ECO:0007669"/>
    <property type="project" value="UniProtKB-UniRule"/>
</dbReference>
<protein>
    <recommendedName>
        <fullName evidence="2 3">Single-stranded DNA-binding protein</fullName>
        <shortName evidence="2">SSB</shortName>
    </recommendedName>
</protein>
<accession>A0A1F7GYK8</accession>
<dbReference type="EMBL" id="MFZM01000016">
    <property type="protein sequence ID" value="OGK23834.1"/>
    <property type="molecule type" value="Genomic_DNA"/>
</dbReference>
<organism evidence="5 6">
    <name type="scientific">Candidatus Roizmanbacteria bacterium RIFCSPHIGHO2_02_FULL_37_24</name>
    <dbReference type="NCBI Taxonomy" id="1802037"/>
    <lineage>
        <taxon>Bacteria</taxon>
        <taxon>Candidatus Roizmaniibacteriota</taxon>
    </lineage>
</organism>
<dbReference type="PROSITE" id="PS50935">
    <property type="entry name" value="SSB"/>
    <property type="match status" value="1"/>
</dbReference>
<feature type="compositionally biased region" description="Basic residues" evidence="4">
    <location>
        <begin position="151"/>
        <end position="161"/>
    </location>
</feature>
<comment type="caution">
    <text evidence="5">The sequence shown here is derived from an EMBL/GenBank/DDBJ whole genome shotgun (WGS) entry which is preliminary data.</text>
</comment>
<dbReference type="PIRSF" id="PIRSF002070">
    <property type="entry name" value="SSB"/>
    <property type="match status" value="1"/>
</dbReference>
<gene>
    <name evidence="5" type="ORF">A3C24_01540</name>
</gene>
<dbReference type="Pfam" id="PF00436">
    <property type="entry name" value="SSB"/>
    <property type="match status" value="1"/>
</dbReference>
<dbReference type="NCBIfam" id="TIGR00621">
    <property type="entry name" value="ssb"/>
    <property type="match status" value="1"/>
</dbReference>
<evidence type="ECO:0000256" key="3">
    <source>
        <dbReference type="PIRNR" id="PIRNR002070"/>
    </source>
</evidence>
<keyword evidence="1 2" id="KW-0238">DNA-binding</keyword>
<dbReference type="GO" id="GO:0006260">
    <property type="term" value="P:DNA replication"/>
    <property type="evidence" value="ECO:0007669"/>
    <property type="project" value="InterPro"/>
</dbReference>
<dbReference type="CDD" id="cd04496">
    <property type="entry name" value="SSB_OBF"/>
    <property type="match status" value="1"/>
</dbReference>
<reference evidence="5 6" key="1">
    <citation type="journal article" date="2016" name="Nat. Commun.">
        <title>Thousands of microbial genomes shed light on interconnected biogeochemical processes in an aquifer system.</title>
        <authorList>
            <person name="Anantharaman K."/>
            <person name="Brown C.T."/>
            <person name="Hug L.A."/>
            <person name="Sharon I."/>
            <person name="Castelle C.J."/>
            <person name="Probst A.J."/>
            <person name="Thomas B.C."/>
            <person name="Singh A."/>
            <person name="Wilkins M.J."/>
            <person name="Karaoz U."/>
            <person name="Brodie E.L."/>
            <person name="Williams K.H."/>
            <person name="Hubbard S.S."/>
            <person name="Banfield J.F."/>
        </authorList>
    </citation>
    <scope>NUCLEOTIDE SEQUENCE [LARGE SCALE GENOMIC DNA]</scope>
</reference>
<evidence type="ECO:0000256" key="1">
    <source>
        <dbReference type="ARBA" id="ARBA00023125"/>
    </source>
</evidence>
<sequence>MASRSLNKIVLIGNLTRDPELKYTPQGTAVCTFGIATNRAWTTKSGETKEDVQFHRIIAWQKLAELCSNLLAKGRKVYVEGRITYRSFEGKDGIQRNITEIVIDDFILFDDRRRTEEGNVEATPNQAHASSPEDETSILEENGNDDDKSKKSSAIKTKKTEKKGSDEKASDDIDVDPDDIPF</sequence>
<dbReference type="InterPro" id="IPR011344">
    <property type="entry name" value="ssDNA-bd"/>
</dbReference>
<comment type="subunit">
    <text evidence="2">Homotetramer.</text>
</comment>
<feature type="compositionally biased region" description="Acidic residues" evidence="4">
    <location>
        <begin position="132"/>
        <end position="144"/>
    </location>
</feature>
<evidence type="ECO:0000256" key="2">
    <source>
        <dbReference type="HAMAP-Rule" id="MF_00984"/>
    </source>
</evidence>